<protein>
    <submittedName>
        <fullName evidence="1">Uncharacterized protein</fullName>
    </submittedName>
</protein>
<accession>A0ABV1M1S3</accession>
<keyword evidence="2" id="KW-1185">Reference proteome</keyword>
<sequence length="137" mass="13995">MWRILAVQLQDIKQVGSAPGGFLNFTQHGFTAPQVLVLPAIGQLGNFLHDIPHAGRGQNLAKYGVYHPGVELRGADAAVAAAGTFLCLAAVVVVVELGAAGGGFCLHGGAALAAPQDAGEHKLAVRARARCGGPDPR</sequence>
<comment type="caution">
    <text evidence="1">The sequence shown here is derived from an EMBL/GenBank/DDBJ whole genome shotgun (WGS) entry which is preliminary data.</text>
</comment>
<reference evidence="1" key="1">
    <citation type="submission" date="2024-06" db="EMBL/GenBank/DDBJ databases">
        <title>Genome sequence of Vogesella sp. MAHUQ-64.</title>
        <authorList>
            <person name="Huq M.A."/>
        </authorList>
    </citation>
    <scope>NUCLEOTIDE SEQUENCE</scope>
    <source>
        <strain evidence="1">MAHUQ-64</strain>
    </source>
</reference>
<name>A0ABV1M1S3_9NEIS</name>
<dbReference type="Proteomes" id="UP001433638">
    <property type="component" value="Unassembled WGS sequence"/>
</dbReference>
<evidence type="ECO:0000313" key="1">
    <source>
        <dbReference type="EMBL" id="MEQ6290132.1"/>
    </source>
</evidence>
<dbReference type="EMBL" id="JBEFLD010000003">
    <property type="protein sequence ID" value="MEQ6290132.1"/>
    <property type="molecule type" value="Genomic_DNA"/>
</dbReference>
<evidence type="ECO:0000313" key="2">
    <source>
        <dbReference type="Proteomes" id="UP001433638"/>
    </source>
</evidence>
<gene>
    <name evidence="1" type="ORF">ABNW52_05830</name>
</gene>
<organism evidence="1 2">
    <name type="scientific">Vogesella oryzagri</name>
    <dbReference type="NCBI Taxonomy" id="3160864"/>
    <lineage>
        <taxon>Bacteria</taxon>
        <taxon>Pseudomonadati</taxon>
        <taxon>Pseudomonadota</taxon>
        <taxon>Betaproteobacteria</taxon>
        <taxon>Neisseriales</taxon>
        <taxon>Chromobacteriaceae</taxon>
        <taxon>Vogesella</taxon>
    </lineage>
</organism>
<proteinExistence type="predicted"/>